<comment type="caution">
    <text evidence="1">The sequence shown here is derived from an EMBL/GenBank/DDBJ whole genome shotgun (WGS) entry which is preliminary data.</text>
</comment>
<dbReference type="Proteomes" id="UP000537131">
    <property type="component" value="Unassembled WGS sequence"/>
</dbReference>
<dbReference type="RefSeq" id="WP_169299688.1">
    <property type="nucleotide sequence ID" value="NZ_JABBNI010000063.1"/>
</dbReference>
<organism evidence="1 2">
    <name type="scientific">Clostridium muellerianum</name>
    <dbReference type="NCBI Taxonomy" id="2716538"/>
    <lineage>
        <taxon>Bacteria</taxon>
        <taxon>Bacillati</taxon>
        <taxon>Bacillota</taxon>
        <taxon>Clostridia</taxon>
        <taxon>Eubacteriales</taxon>
        <taxon>Clostridiaceae</taxon>
        <taxon>Clostridium</taxon>
    </lineage>
</organism>
<name>A0A7Y0EKE4_9CLOT</name>
<keyword evidence="2" id="KW-1185">Reference proteome</keyword>
<dbReference type="EMBL" id="JABBNI010000063">
    <property type="protein sequence ID" value="NMM65096.1"/>
    <property type="molecule type" value="Genomic_DNA"/>
</dbReference>
<evidence type="ECO:0000313" key="1">
    <source>
        <dbReference type="EMBL" id="NMM65096.1"/>
    </source>
</evidence>
<gene>
    <name evidence="1" type="ORF">HBE96_21155</name>
</gene>
<reference evidence="1 2" key="1">
    <citation type="submission" date="2020-06" db="EMBL/GenBank/DDBJ databases">
        <title>Complete Genome Sequence of Clostridium muelleri sp. nov. P21T, an Acid-Alcohol Producing Acetogen Isolated from Old Hay.</title>
        <authorList>
            <person name="Duncan K.E."/>
            <person name="Tanner R.S."/>
        </authorList>
    </citation>
    <scope>NUCLEOTIDE SEQUENCE [LARGE SCALE GENOMIC DNA]</scope>
    <source>
        <strain evidence="1 2">P21</strain>
    </source>
</reference>
<dbReference type="AlphaFoldDB" id="A0A7Y0EKE4"/>
<proteinExistence type="predicted"/>
<evidence type="ECO:0000313" key="2">
    <source>
        <dbReference type="Proteomes" id="UP000537131"/>
    </source>
</evidence>
<accession>A0A7Y0EKE4</accession>
<protein>
    <submittedName>
        <fullName evidence="1">Capsular biosynthesis protein CpsH</fullName>
    </submittedName>
</protein>
<sequence>MEDVHSIKGKRILFLAPSFFGYENKIKDKMEQLGAIVDFYDERSVTKAFDRALLKIVPSVFNKKTFGYYNEILKECKNNKYDYIFVIKCDMLTEEILEKFHVVFPNAIFCLYLYDSVKNIKGVNKKFKYFDRILSFDRQDTLKYPEMKFRSLFYIDDFKKELRTDNKYKYDISFCGTIHSDRFGIIREVTKICKKRKLSFYSFCYLQSKFIYYFYKVVKHEFQYAKKTNFSFVKASSREISDVVDESRVILDIQHPKQTGLTMRTIEMIGMNKKLITTNAEIKEYNFYNPNNILVIDRKNINIPEGFLSTKYVPIDTSIYDKYSITAWIEDILYAIE</sequence>